<evidence type="ECO:0000313" key="3">
    <source>
        <dbReference type="Proteomes" id="UP000811844"/>
    </source>
</evidence>
<gene>
    <name evidence="2" type="ORF">G3R48_00075</name>
</gene>
<accession>A0ABS5HXA2</accession>
<dbReference type="Gene3D" id="3.40.30.10">
    <property type="entry name" value="Glutaredoxin"/>
    <property type="match status" value="1"/>
</dbReference>
<feature type="transmembrane region" description="Helical" evidence="1">
    <location>
        <begin position="6"/>
        <end position="24"/>
    </location>
</feature>
<organism evidence="2 3">
    <name type="scientific">Shewanella intestini</name>
    <dbReference type="NCBI Taxonomy" id="2017544"/>
    <lineage>
        <taxon>Bacteria</taxon>
        <taxon>Pseudomonadati</taxon>
        <taxon>Pseudomonadota</taxon>
        <taxon>Gammaproteobacteria</taxon>
        <taxon>Alteromonadales</taxon>
        <taxon>Shewanellaceae</taxon>
        <taxon>Shewanella</taxon>
    </lineage>
</organism>
<protein>
    <submittedName>
        <fullName evidence="2">Thiol:disulfide interchange protein</fullName>
    </submittedName>
</protein>
<evidence type="ECO:0000256" key="1">
    <source>
        <dbReference type="SAM" id="Phobius"/>
    </source>
</evidence>
<dbReference type="RefSeq" id="WP_153661438.1">
    <property type="nucleotide sequence ID" value="NZ_JAAIKR010000001.1"/>
</dbReference>
<reference evidence="2 3" key="1">
    <citation type="submission" date="2020-02" db="EMBL/GenBank/DDBJ databases">
        <title>Shewanella WXL01 sp. nov., a marine bacterium isolated from green algae in Luhuitou Fringing Reef (Northern South China Sea).</title>
        <authorList>
            <person name="Wang X."/>
        </authorList>
    </citation>
    <scope>NUCLEOTIDE SEQUENCE [LARGE SCALE GENOMIC DNA]</scope>
    <source>
        <strain evidence="2 3">MCCC 1A01895</strain>
    </source>
</reference>
<proteinExistence type="predicted"/>
<dbReference type="PANTHER" id="PTHR32234:SF3">
    <property type="entry name" value="SUPPRESSION OF COPPER SENSITIVITY PROTEIN"/>
    <property type="match status" value="1"/>
</dbReference>
<dbReference type="InterPro" id="IPR036249">
    <property type="entry name" value="Thioredoxin-like_sf"/>
</dbReference>
<name>A0ABS5HXA2_9GAMM</name>
<comment type="caution">
    <text evidence="2">The sequence shown here is derived from an EMBL/GenBank/DDBJ whole genome shotgun (WGS) entry which is preliminary data.</text>
</comment>
<dbReference type="SUPFAM" id="SSF52833">
    <property type="entry name" value="Thioredoxin-like"/>
    <property type="match status" value="1"/>
</dbReference>
<dbReference type="EMBL" id="JAAIKR010000001">
    <property type="protein sequence ID" value="MBR9726392.1"/>
    <property type="molecule type" value="Genomic_DNA"/>
</dbReference>
<keyword evidence="1" id="KW-0472">Membrane</keyword>
<sequence>MTIVPTLLLILLFIAIAGLIIAKLKGKKIPFAVIILLSFFALCMAAIVAFVKNGEDYSAYQQQTWQSLSPEQIQPLVAQGYTVVVDIKADWCLPCRTNEANVWHREPIVDALSADNIVLMRGDLSQPNALVEQYLQSEQGYGTPFNMIYGPARPKGIKLPQQLEMTHVYDAINAVSR</sequence>
<keyword evidence="3" id="KW-1185">Reference proteome</keyword>
<evidence type="ECO:0000313" key="2">
    <source>
        <dbReference type="EMBL" id="MBR9726392.1"/>
    </source>
</evidence>
<dbReference type="PANTHER" id="PTHR32234">
    <property type="entry name" value="THIOL:DISULFIDE INTERCHANGE PROTEIN DSBD"/>
    <property type="match status" value="1"/>
</dbReference>
<keyword evidence="1" id="KW-1133">Transmembrane helix</keyword>
<keyword evidence="1" id="KW-0812">Transmembrane</keyword>
<feature type="transmembrane region" description="Helical" evidence="1">
    <location>
        <begin position="31"/>
        <end position="51"/>
    </location>
</feature>
<dbReference type="Pfam" id="PF13899">
    <property type="entry name" value="Thioredoxin_7"/>
    <property type="match status" value="1"/>
</dbReference>
<dbReference type="Proteomes" id="UP000811844">
    <property type="component" value="Unassembled WGS sequence"/>
</dbReference>